<feature type="compositionally biased region" description="Basic and acidic residues" evidence="2">
    <location>
        <begin position="48"/>
        <end position="69"/>
    </location>
</feature>
<dbReference type="GO" id="GO:0005634">
    <property type="term" value="C:nucleus"/>
    <property type="evidence" value="ECO:0007669"/>
    <property type="project" value="UniProtKB-ARBA"/>
</dbReference>
<proteinExistence type="inferred from homology"/>
<feature type="compositionally biased region" description="Low complexity" evidence="2">
    <location>
        <begin position="523"/>
        <end position="544"/>
    </location>
</feature>
<feature type="domain" description="CCAAT-binding factor" evidence="3">
    <location>
        <begin position="711"/>
        <end position="920"/>
    </location>
</feature>
<feature type="region of interest" description="Disordered" evidence="2">
    <location>
        <begin position="1"/>
        <end position="242"/>
    </location>
</feature>
<sequence>MPRRDFRPKDKPDKPQGSGSGNGADPGSGSVPGRGRPPSRTSFGQRGSGRDSRPSSRQEHNRSFSDRGRGGARGGRGAGGRGRGDSRGRGAGRGGGRGSFSGSRQSSQSFTKPGSPYQNGTGGFKSQSRYSLPQESAPKPQRQLFKDEDDEDEDDSDHSDHVEIKKESDGSDEEEHETKPKVPATPKQIFKPADPSQLASAPGHPFGKGGLLMPVTPLWSQSSPPKLESAPPPSEKQRRKAKAANVVVSHASLTDEHIASLEERAGKLLERENDTYSRMFEAEATGTANAKTSLAAAGSNISAADARFIRSLLSTSGEGGTLSDRISALTLLLQSSPLHNLRPLESLMAMVRKKNRDESGRASRALADWFASASGLPSDRKLRYFRDQAGLADVAFALSKSDTDKDTLATAERHLLLYAFEHRLKTIFFDFLLLLEARTHDALAFARQSAVIQISNLLSAKAEQEQNLLRLLVNKLGDGERSVASKASNALLQLLTSHPGMKSIVIREVADLVLKPSANVPTAAATKASGSKSESGSKTSSTTAEESKKYNSHARYYGVLTLNQTMITSQDRENGLANALVNLYFELFEGILEEMDAQRGTGPGRKEEKLGAGGEAEDAEDDEEEDEKKPKQKNRWRDQPGKRGKKGKRAAAPGGGKEVNAVVKDAEAKIVAALLTGVRRAMPFARLETAVFERHIDTLFRITHSGTFNISIQALQLIFQVCTSTSKDAGAGAPSVKTEGAFTTSAKLTDRYYRTLYASLIDPRLEETSKQAMYLNLLFRSMKVDCVAAATASAPEAAEDELQRLQAFAKRLVQVLGHHQPPFICGALFMLGELSKLCQPLREMVTVPAELRSQAEVKDEEPSSDDPQDGEVSMNSNGHSKFSKEYDGVKRDPKYAKAGSTCLWELVPLVSHYHPSVALHTRQLIDGVPISANPDLNTSSLSHFLDRFVFRNPKAKAPTAKGASIMQPGEGTGTGGLSAGVGVDEVNVVNLKGRGVSKEEDVMNPKFLKKSRDEIPVDQLFFHQYFQQKQAREQSAGRGPGPEVDEEAEQGDVLNEEEFGEDEIWEAITNALPESGDVDGLEDSDGDDDELFDYEDSDDDLAGVDLGQDSDDEDAEDGEADALLFKTGEVKDEEEDDDDDDDDSLDIELHEDDPADFFNDDSDGVDEDDSEGDEEEDEEEGDEEEEDMSPDEELEDDIISEDDDESQDAELFEDEDDLIPFDEDSDEEDDEDLKPAPSASLSKQKRKRGKDEEEEDEQGAAGGGAKMSNQERRAQRKKRKAMPTFASADDYAHLLASDDEGS</sequence>
<feature type="region of interest" description="Disordered" evidence="2">
    <location>
        <begin position="1028"/>
        <end position="1302"/>
    </location>
</feature>
<feature type="compositionally biased region" description="Acidic residues" evidence="2">
    <location>
        <begin position="1043"/>
        <end position="1065"/>
    </location>
</feature>
<dbReference type="EMBL" id="JAPDMZ010000072">
    <property type="protein sequence ID" value="KAK0551772.1"/>
    <property type="molecule type" value="Genomic_DNA"/>
</dbReference>
<feature type="compositionally biased region" description="Polar residues" evidence="2">
    <location>
        <begin position="110"/>
        <end position="134"/>
    </location>
</feature>
<dbReference type="InterPro" id="IPR016024">
    <property type="entry name" value="ARM-type_fold"/>
</dbReference>
<feature type="compositionally biased region" description="Basic and acidic residues" evidence="2">
    <location>
        <begin position="1"/>
        <end position="14"/>
    </location>
</feature>
<feature type="compositionally biased region" description="Acidic residues" evidence="2">
    <location>
        <begin position="615"/>
        <end position="626"/>
    </location>
</feature>
<dbReference type="PANTHER" id="PTHR12048">
    <property type="entry name" value="CCAAT-BINDING FACTOR-RELATED"/>
    <property type="match status" value="1"/>
</dbReference>
<feature type="compositionally biased region" description="Gly residues" evidence="2">
    <location>
        <begin position="89"/>
        <end position="99"/>
    </location>
</feature>
<evidence type="ECO:0000256" key="1">
    <source>
        <dbReference type="ARBA" id="ARBA00007797"/>
    </source>
</evidence>
<name>A0AAN6JRI8_9BASI</name>
<feature type="compositionally biased region" description="Basic and acidic residues" evidence="2">
    <location>
        <begin position="158"/>
        <end position="169"/>
    </location>
</feature>
<feature type="compositionally biased region" description="Gly residues" evidence="2">
    <location>
        <begin position="71"/>
        <end position="81"/>
    </location>
</feature>
<feature type="compositionally biased region" description="Acidic residues" evidence="2">
    <location>
        <begin position="1131"/>
        <end position="1232"/>
    </location>
</feature>
<feature type="compositionally biased region" description="Acidic residues" evidence="2">
    <location>
        <begin position="1076"/>
        <end position="1120"/>
    </location>
</feature>
<evidence type="ECO:0000259" key="3">
    <source>
        <dbReference type="Pfam" id="PF03914"/>
    </source>
</evidence>
<dbReference type="PANTHER" id="PTHR12048:SF0">
    <property type="entry name" value="CCAAT_ENHANCER-BINDING PROTEIN ZETA"/>
    <property type="match status" value="1"/>
</dbReference>
<keyword evidence="5" id="KW-1185">Reference proteome</keyword>
<evidence type="ECO:0000256" key="2">
    <source>
        <dbReference type="SAM" id="MobiDB-lite"/>
    </source>
</evidence>
<comment type="caution">
    <text evidence="4">The sequence shown here is derived from an EMBL/GenBank/DDBJ whole genome shotgun (WGS) entry which is preliminary data.</text>
</comment>
<dbReference type="SUPFAM" id="SSF48371">
    <property type="entry name" value="ARM repeat"/>
    <property type="match status" value="1"/>
</dbReference>
<evidence type="ECO:0000313" key="5">
    <source>
        <dbReference type="Proteomes" id="UP001176517"/>
    </source>
</evidence>
<accession>A0AAN6JRI8</accession>
<gene>
    <name evidence="4" type="primary">MAK21</name>
    <name evidence="4" type="ORF">OC846_003157</name>
</gene>
<comment type="similarity">
    <text evidence="1">Belongs to the CBF/MAK21 family.</text>
</comment>
<feature type="region of interest" description="Disordered" evidence="2">
    <location>
        <begin position="596"/>
        <end position="656"/>
    </location>
</feature>
<feature type="compositionally biased region" description="Low complexity" evidence="2">
    <location>
        <begin position="100"/>
        <end position="109"/>
    </location>
</feature>
<organism evidence="4 5">
    <name type="scientific">Tilletia horrida</name>
    <dbReference type="NCBI Taxonomy" id="155126"/>
    <lineage>
        <taxon>Eukaryota</taxon>
        <taxon>Fungi</taxon>
        <taxon>Dikarya</taxon>
        <taxon>Basidiomycota</taxon>
        <taxon>Ustilaginomycotina</taxon>
        <taxon>Exobasidiomycetes</taxon>
        <taxon>Tilletiales</taxon>
        <taxon>Tilletiaceae</taxon>
        <taxon>Tilletia</taxon>
    </lineage>
</organism>
<reference evidence="4" key="1">
    <citation type="journal article" date="2023" name="PhytoFront">
        <title>Draft Genome Resources of Seven Strains of Tilletia horrida, Causal Agent of Kernel Smut of Rice.</title>
        <authorList>
            <person name="Khanal S."/>
            <person name="Antony Babu S."/>
            <person name="Zhou X.G."/>
        </authorList>
    </citation>
    <scope>NUCLEOTIDE SEQUENCE</scope>
    <source>
        <strain evidence="4">TX6</strain>
    </source>
</reference>
<dbReference type="InterPro" id="IPR005612">
    <property type="entry name" value="CCAAT-binding_factor"/>
</dbReference>
<feature type="region of interest" description="Disordered" evidence="2">
    <location>
        <begin position="852"/>
        <end position="886"/>
    </location>
</feature>
<evidence type="ECO:0000313" key="4">
    <source>
        <dbReference type="EMBL" id="KAK0551772.1"/>
    </source>
</evidence>
<dbReference type="InterPro" id="IPR040155">
    <property type="entry name" value="CEBPZ/Mak21-like"/>
</dbReference>
<feature type="compositionally biased region" description="Acidic residues" evidence="2">
    <location>
        <begin position="147"/>
        <end position="157"/>
    </location>
</feature>
<protein>
    <submittedName>
        <fullName evidence="4">RNA-binding ribosome biosynthesis protein mak21</fullName>
    </submittedName>
</protein>
<dbReference type="Pfam" id="PF03914">
    <property type="entry name" value="CBF"/>
    <property type="match status" value="1"/>
</dbReference>
<feature type="compositionally biased region" description="Low complexity" evidence="2">
    <location>
        <begin position="33"/>
        <end position="45"/>
    </location>
</feature>
<feature type="compositionally biased region" description="Gly residues" evidence="2">
    <location>
        <begin position="18"/>
        <end position="32"/>
    </location>
</feature>
<feature type="region of interest" description="Disordered" evidence="2">
    <location>
        <begin position="523"/>
        <end position="549"/>
    </location>
</feature>
<dbReference type="Proteomes" id="UP001176517">
    <property type="component" value="Unassembled WGS sequence"/>
</dbReference>